<dbReference type="PANTHER" id="PTHR11748:SF111">
    <property type="entry name" value="D-LACTATE DEHYDROGENASE, MITOCHONDRIAL-RELATED"/>
    <property type="match status" value="1"/>
</dbReference>
<evidence type="ECO:0000256" key="6">
    <source>
        <dbReference type="ARBA" id="ARBA00023002"/>
    </source>
</evidence>
<keyword evidence="10" id="KW-1185">Reference proteome</keyword>
<dbReference type="InterPro" id="IPR036318">
    <property type="entry name" value="FAD-bd_PCMH-like_sf"/>
</dbReference>
<dbReference type="SUPFAM" id="SSF56176">
    <property type="entry name" value="FAD-binding/transporter-associated domain-like"/>
    <property type="match status" value="1"/>
</dbReference>
<dbReference type="InterPro" id="IPR016171">
    <property type="entry name" value="Vanillyl_alc_oxidase_C-sub2"/>
</dbReference>
<dbReference type="InterPro" id="IPR016166">
    <property type="entry name" value="FAD-bd_PCMH"/>
</dbReference>
<evidence type="ECO:0000256" key="5">
    <source>
        <dbReference type="ARBA" id="ARBA00022946"/>
    </source>
</evidence>
<dbReference type="FunFam" id="1.10.45.10:FF:000001">
    <property type="entry name" value="D-lactate dehydrogenase mitochondrial"/>
    <property type="match status" value="1"/>
</dbReference>
<dbReference type="GO" id="GO:0071949">
    <property type="term" value="F:FAD binding"/>
    <property type="evidence" value="ECO:0007669"/>
    <property type="project" value="InterPro"/>
</dbReference>
<dbReference type="EMBL" id="QPGB01000005">
    <property type="protein sequence ID" value="RCS56758.1"/>
    <property type="molecule type" value="Genomic_DNA"/>
</dbReference>
<dbReference type="PROSITE" id="PS51387">
    <property type="entry name" value="FAD_PCMH"/>
    <property type="match status" value="1"/>
</dbReference>
<dbReference type="Proteomes" id="UP000252357">
    <property type="component" value="Unassembled WGS sequence"/>
</dbReference>
<dbReference type="InterPro" id="IPR016169">
    <property type="entry name" value="FAD-bd_PCMH_sub2"/>
</dbReference>
<comment type="caution">
    <text evidence="9">The sequence shown here is derived from an EMBL/GenBank/DDBJ whole genome shotgun (WGS) entry which is preliminary data.</text>
</comment>
<comment type="similarity">
    <text evidence="2">Belongs to the FAD-binding oxidoreductase/transferase type 4 family.</text>
</comment>
<proteinExistence type="inferred from homology"/>
<dbReference type="InterPro" id="IPR006094">
    <property type="entry name" value="Oxid_FAD_bind_N"/>
</dbReference>
<dbReference type="RefSeq" id="WP_114403361.1">
    <property type="nucleotide sequence ID" value="NZ_QPGB01000005.1"/>
</dbReference>
<dbReference type="Gene3D" id="3.30.70.2740">
    <property type="match status" value="1"/>
</dbReference>
<dbReference type="Gene3D" id="3.30.465.10">
    <property type="match status" value="1"/>
</dbReference>
<dbReference type="GO" id="GO:0004458">
    <property type="term" value="F:D-lactate dehydrogenase (cytochrome) activity"/>
    <property type="evidence" value="ECO:0007669"/>
    <property type="project" value="UniProtKB-EC"/>
</dbReference>
<organism evidence="9 10">
    <name type="scientific">Parvibium lacunae</name>
    <dbReference type="NCBI Taxonomy" id="1888893"/>
    <lineage>
        <taxon>Bacteria</taxon>
        <taxon>Pseudomonadati</taxon>
        <taxon>Pseudomonadota</taxon>
        <taxon>Betaproteobacteria</taxon>
        <taxon>Burkholderiales</taxon>
        <taxon>Alcaligenaceae</taxon>
        <taxon>Parvibium</taxon>
    </lineage>
</organism>
<dbReference type="PANTHER" id="PTHR11748">
    <property type="entry name" value="D-LACTATE DEHYDROGENASE"/>
    <property type="match status" value="1"/>
</dbReference>
<dbReference type="Pfam" id="PF02913">
    <property type="entry name" value="FAD-oxidase_C"/>
    <property type="match status" value="1"/>
</dbReference>
<evidence type="ECO:0000256" key="3">
    <source>
        <dbReference type="ARBA" id="ARBA00022630"/>
    </source>
</evidence>
<protein>
    <recommendedName>
        <fullName evidence="7">D-lactate dehydrogenase (cytochrome)</fullName>
        <ecNumber evidence="7">1.1.2.4</ecNumber>
    </recommendedName>
</protein>
<dbReference type="Pfam" id="PF01565">
    <property type="entry name" value="FAD_binding_4"/>
    <property type="match status" value="1"/>
</dbReference>
<reference evidence="9 10" key="1">
    <citation type="journal article" date="2018" name="Int. J. Syst. Evol. Microbiol.">
        <title>Parvibium lacunae gen. nov., sp. nov., a new member of the family Alcaligenaceae isolated from a freshwater pond.</title>
        <authorList>
            <person name="Chen W.M."/>
            <person name="Xie P.B."/>
            <person name="Hsu M.Y."/>
            <person name="Sheu S.Y."/>
        </authorList>
    </citation>
    <scope>NUCLEOTIDE SEQUENCE [LARGE SCALE GENOMIC DNA]</scope>
    <source>
        <strain evidence="9 10">KMB9</strain>
    </source>
</reference>
<evidence type="ECO:0000256" key="4">
    <source>
        <dbReference type="ARBA" id="ARBA00022827"/>
    </source>
</evidence>
<evidence type="ECO:0000256" key="7">
    <source>
        <dbReference type="ARBA" id="ARBA00038897"/>
    </source>
</evidence>
<keyword evidence="3" id="KW-0285">Flavoprotein</keyword>
<evidence type="ECO:0000313" key="10">
    <source>
        <dbReference type="Proteomes" id="UP000252357"/>
    </source>
</evidence>
<accession>A0A368KZM1</accession>
<dbReference type="GO" id="GO:0008720">
    <property type="term" value="F:D-lactate dehydrogenase (NAD+) activity"/>
    <property type="evidence" value="ECO:0007669"/>
    <property type="project" value="TreeGrafter"/>
</dbReference>
<sequence length="470" mass="49407">MSALSLPEVSRRPLPAELLAALQTRFGAQFVTSHAQRLAHGRDESAYPDTLPDGVVYATTGKEVVDLVKLCADFAYPLVAWGAGTSLEGHLLPIAGGITLDLSQLNQILAIHPEDMTATVQAGVTREALNAALAHTGLFFPIDPGANATLGGMASTRASGTNAVRYGTMRDNVVNVTAVLANGEVVQTGQRARKSSAGYDLTRLLVGAEGTLGIITELTVKLYPQPEAISAAVVRFPSVSAAIATVIQTIQLGVPVARCELLDQLTIEAVNAHSQTTLEPAPTLFLEFHGSPAGVAEQVAQVQAVAQEAGGADFQWATRPEDRSKLWKARHHAYFACLQLRPGARAITTDVCVPISRLGECIEATLADVGPSGLMAPILGHVGDGNFHMLMLVDPAQPAEYSLAEAISARLVERALALEGTCTGEHGVGLHKMPYLEAEVGSAGLAAMRAIKHALDPKNILNPGKIVSWA</sequence>
<evidence type="ECO:0000256" key="1">
    <source>
        <dbReference type="ARBA" id="ARBA00001974"/>
    </source>
</evidence>
<evidence type="ECO:0000256" key="2">
    <source>
        <dbReference type="ARBA" id="ARBA00008000"/>
    </source>
</evidence>
<dbReference type="OrthoDB" id="8522822at2"/>
<dbReference type="Gene3D" id="1.10.45.10">
    <property type="entry name" value="Vanillyl-alcohol Oxidase, Chain A, domain 4"/>
    <property type="match status" value="1"/>
</dbReference>
<gene>
    <name evidence="9" type="ORF">DU000_10425</name>
</gene>
<dbReference type="FunFam" id="3.30.70.2740:FF:000001">
    <property type="entry name" value="D-lactate dehydrogenase mitochondrial"/>
    <property type="match status" value="1"/>
</dbReference>
<name>A0A368KZM1_9BURK</name>
<dbReference type="FunFam" id="3.30.465.10:FF:000016">
    <property type="entry name" value="probable D-lactate dehydrogenase, mitochondrial"/>
    <property type="match status" value="1"/>
</dbReference>
<dbReference type="EC" id="1.1.2.4" evidence="7"/>
<dbReference type="SUPFAM" id="SSF55103">
    <property type="entry name" value="FAD-linked oxidases, C-terminal domain"/>
    <property type="match status" value="1"/>
</dbReference>
<keyword evidence="6" id="KW-0560">Oxidoreductase</keyword>
<keyword evidence="4" id="KW-0274">FAD</keyword>
<comment type="cofactor">
    <cofactor evidence="1">
        <name>FAD</name>
        <dbReference type="ChEBI" id="CHEBI:57692"/>
    </cofactor>
</comment>
<keyword evidence="5" id="KW-0809">Transit peptide</keyword>
<evidence type="ECO:0000259" key="8">
    <source>
        <dbReference type="PROSITE" id="PS51387"/>
    </source>
</evidence>
<evidence type="ECO:0000313" key="9">
    <source>
        <dbReference type="EMBL" id="RCS56758.1"/>
    </source>
</evidence>
<feature type="domain" description="FAD-binding PCMH-type" evidence="8">
    <location>
        <begin position="48"/>
        <end position="225"/>
    </location>
</feature>
<dbReference type="InterPro" id="IPR004113">
    <property type="entry name" value="FAD-bd_oxidored_4_C"/>
</dbReference>
<dbReference type="GO" id="GO:1903457">
    <property type="term" value="P:lactate catabolic process"/>
    <property type="evidence" value="ECO:0007669"/>
    <property type="project" value="TreeGrafter"/>
</dbReference>
<dbReference type="AlphaFoldDB" id="A0A368KZM1"/>
<dbReference type="InterPro" id="IPR016164">
    <property type="entry name" value="FAD-linked_Oxase-like_C"/>
</dbReference>